<dbReference type="InParanoid" id="A0A7E5WWI2"/>
<feature type="compositionally biased region" description="Acidic residues" evidence="1">
    <location>
        <begin position="1"/>
        <end position="10"/>
    </location>
</feature>
<gene>
    <name evidence="3" type="primary">LOC113506581</name>
</gene>
<feature type="region of interest" description="Disordered" evidence="1">
    <location>
        <begin position="1"/>
        <end position="20"/>
    </location>
</feature>
<feature type="compositionally biased region" description="Pro residues" evidence="1">
    <location>
        <begin position="194"/>
        <end position="209"/>
    </location>
</feature>
<dbReference type="OrthoDB" id="6928137at2759"/>
<dbReference type="PRINTS" id="PR01217">
    <property type="entry name" value="PRICHEXTENSN"/>
</dbReference>
<dbReference type="Proteomes" id="UP000322000">
    <property type="component" value="Chromosome 20"/>
</dbReference>
<protein>
    <submittedName>
        <fullName evidence="3">Atherin-like</fullName>
    </submittedName>
</protein>
<dbReference type="GeneID" id="113506581"/>
<feature type="compositionally biased region" description="Basic and acidic residues" evidence="1">
    <location>
        <begin position="379"/>
        <end position="403"/>
    </location>
</feature>
<feature type="compositionally biased region" description="Basic and acidic residues" evidence="1">
    <location>
        <begin position="564"/>
        <end position="596"/>
    </location>
</feature>
<feature type="compositionally biased region" description="Basic residues" evidence="1">
    <location>
        <begin position="511"/>
        <end position="524"/>
    </location>
</feature>
<feature type="compositionally biased region" description="Pro residues" evidence="1">
    <location>
        <begin position="116"/>
        <end position="162"/>
    </location>
</feature>
<proteinExistence type="predicted"/>
<evidence type="ECO:0000256" key="1">
    <source>
        <dbReference type="SAM" id="MobiDB-lite"/>
    </source>
</evidence>
<feature type="non-terminal residue" evidence="3">
    <location>
        <position position="596"/>
    </location>
</feature>
<reference evidence="3" key="1">
    <citation type="submission" date="2025-08" db="UniProtKB">
        <authorList>
            <consortium name="RefSeq"/>
        </authorList>
    </citation>
    <scope>IDENTIFICATION</scope>
</reference>
<feature type="region of interest" description="Disordered" evidence="1">
    <location>
        <begin position="352"/>
        <end position="538"/>
    </location>
</feature>
<feature type="region of interest" description="Disordered" evidence="1">
    <location>
        <begin position="87"/>
        <end position="219"/>
    </location>
</feature>
<name>A0A7E5WWI2_TRINI</name>
<feature type="region of interest" description="Disordered" evidence="1">
    <location>
        <begin position="302"/>
        <end position="338"/>
    </location>
</feature>
<feature type="compositionally biased region" description="Pro residues" evidence="1">
    <location>
        <begin position="172"/>
        <end position="186"/>
    </location>
</feature>
<evidence type="ECO:0000313" key="2">
    <source>
        <dbReference type="Proteomes" id="UP000322000"/>
    </source>
</evidence>
<evidence type="ECO:0000313" key="3">
    <source>
        <dbReference type="RefSeq" id="XP_026745218.1"/>
    </source>
</evidence>
<dbReference type="RefSeq" id="XP_026745218.1">
    <property type="nucleotide sequence ID" value="XM_026889417.1"/>
</dbReference>
<organism evidence="2 3">
    <name type="scientific">Trichoplusia ni</name>
    <name type="common">Cabbage looper</name>
    <dbReference type="NCBI Taxonomy" id="7111"/>
    <lineage>
        <taxon>Eukaryota</taxon>
        <taxon>Metazoa</taxon>
        <taxon>Ecdysozoa</taxon>
        <taxon>Arthropoda</taxon>
        <taxon>Hexapoda</taxon>
        <taxon>Insecta</taxon>
        <taxon>Pterygota</taxon>
        <taxon>Neoptera</taxon>
        <taxon>Endopterygota</taxon>
        <taxon>Lepidoptera</taxon>
        <taxon>Glossata</taxon>
        <taxon>Ditrysia</taxon>
        <taxon>Noctuoidea</taxon>
        <taxon>Noctuidae</taxon>
        <taxon>Plusiinae</taxon>
        <taxon>Trichoplusia</taxon>
    </lineage>
</organism>
<feature type="compositionally biased region" description="Basic and acidic residues" evidence="1">
    <location>
        <begin position="525"/>
        <end position="538"/>
    </location>
</feature>
<feature type="region of interest" description="Disordered" evidence="1">
    <location>
        <begin position="557"/>
        <end position="596"/>
    </location>
</feature>
<dbReference type="KEGG" id="tnl:113506581"/>
<accession>A0A7E5WWI2</accession>
<feature type="compositionally biased region" description="Acidic residues" evidence="1">
    <location>
        <begin position="309"/>
        <end position="331"/>
    </location>
</feature>
<keyword evidence="2" id="KW-1185">Reference proteome</keyword>
<feature type="compositionally biased region" description="Basic and acidic residues" evidence="1">
    <location>
        <begin position="486"/>
        <end position="496"/>
    </location>
</feature>
<dbReference type="AlphaFoldDB" id="A0A7E5WWI2"/>
<sequence>MPQYDVDTESADQQPRPTPANESLEALLANDTITVDKENGTVVLRDENGAIIELDGDPEEIVRKKRTFGDLVFRGLADVLGYSVARKPPQAAFPPPLAPVPGIDTPLAAPAQAGPAPAPAPAPAPCGQPRAAGPPPCRAAKPPPPPPPPPQPKAVPPCPRPRAAPRPKPKPKPTPPPPPPPPPPCAQPRANPTTPAPCAPPPPPPPPPKADNLERITSNLRLNFNFNRAPVAPATPAPQAEAVADDDALLDTQEQFVPIAIEPRAGRLPQTEPRKPRVYVDAFVVRNGVASRVDTVDARQFDPQRAADEDYLAYDDDDDQQQLDDDDYEDVQESRDREAAVRQFGNAVDQFWQHKQQPRRPAQQKARKLPANHYQNVHFGDRDLADDIRRGDSHQSLQRERAHPNRIPLPLPEAEDDAEVTTTTEDPKKPLKPRVLPPTEHNPNQIDTVTVRVPPIYREKRPRKLHREKPEQPDRDEENEGNTDFSSREREYHHDADGDDSSLAPRTERPAKRKRRRKQSRKTRAASDEHYDADYDYYGKKLPVSQEEKFYMDLTVPPPTVDADVARHEKPVDSGYFLEDHERLRDDPSHRIRDED</sequence>